<feature type="transmembrane region" description="Helical" evidence="1">
    <location>
        <begin position="55"/>
        <end position="75"/>
    </location>
</feature>
<accession>A9L293</accession>
<evidence type="ECO:0000313" key="2">
    <source>
        <dbReference type="EMBL" id="ABX50856.1"/>
    </source>
</evidence>
<keyword evidence="1" id="KW-0812">Transmembrane</keyword>
<name>A9L293_SHEB9</name>
<keyword evidence="1" id="KW-1133">Transmembrane helix</keyword>
<reference evidence="2 3" key="1">
    <citation type="submission" date="2007-11" db="EMBL/GenBank/DDBJ databases">
        <title>Complete sequence of chromosome of Shewanella baltica OS195.</title>
        <authorList>
            <consortium name="US DOE Joint Genome Institute"/>
            <person name="Copeland A."/>
            <person name="Lucas S."/>
            <person name="Lapidus A."/>
            <person name="Barry K."/>
            <person name="Glavina del Rio T."/>
            <person name="Dalin E."/>
            <person name="Tice H."/>
            <person name="Pitluck S."/>
            <person name="Chain P."/>
            <person name="Malfatti S."/>
            <person name="Shin M."/>
            <person name="Vergez L."/>
            <person name="Schmutz J."/>
            <person name="Larimer F."/>
            <person name="Land M."/>
            <person name="Hauser L."/>
            <person name="Kyrpides N."/>
            <person name="Kim E."/>
            <person name="Brettar I."/>
            <person name="Rodrigues J."/>
            <person name="Konstantinidis K."/>
            <person name="Klappenbach J."/>
            <person name="Hofle M."/>
            <person name="Tiedje J."/>
            <person name="Richardson P."/>
        </authorList>
    </citation>
    <scope>NUCLEOTIDE SEQUENCE [LARGE SCALE GENOMIC DNA]</scope>
    <source>
        <strain evidence="2 3">OS195</strain>
    </source>
</reference>
<dbReference type="Proteomes" id="UP000000770">
    <property type="component" value="Chromosome"/>
</dbReference>
<feature type="transmembrane region" description="Helical" evidence="1">
    <location>
        <begin position="134"/>
        <end position="150"/>
    </location>
</feature>
<proteinExistence type="predicted"/>
<evidence type="ECO:0000256" key="1">
    <source>
        <dbReference type="SAM" id="Phobius"/>
    </source>
</evidence>
<feature type="transmembrane region" description="Helical" evidence="1">
    <location>
        <begin position="111"/>
        <end position="128"/>
    </location>
</feature>
<feature type="transmembrane region" description="Helical" evidence="1">
    <location>
        <begin position="87"/>
        <end position="106"/>
    </location>
</feature>
<dbReference type="EMBL" id="CP000891">
    <property type="protein sequence ID" value="ABX50856.1"/>
    <property type="molecule type" value="Genomic_DNA"/>
</dbReference>
<protein>
    <submittedName>
        <fullName evidence="2">Uncharacterized protein</fullName>
    </submittedName>
</protein>
<dbReference type="KEGG" id="sbn:Sbal195_3696"/>
<organism evidence="2 3">
    <name type="scientific">Shewanella baltica (strain OS195)</name>
    <dbReference type="NCBI Taxonomy" id="399599"/>
    <lineage>
        <taxon>Bacteria</taxon>
        <taxon>Pseudomonadati</taxon>
        <taxon>Pseudomonadota</taxon>
        <taxon>Gammaproteobacteria</taxon>
        <taxon>Alteromonadales</taxon>
        <taxon>Shewanellaceae</taxon>
        <taxon>Shewanella</taxon>
    </lineage>
</organism>
<dbReference type="AlphaFoldDB" id="A9L293"/>
<sequence>MLIIDVGELTLLWYLNINCQFFKRRFIMAGKNKASLKSLFKIETQEQCQSAIKNGWIVTLISLSITLVFSTIGFFTQTENATLNYFLDPFLMIDVVLMAVMAFFIYRKSRIAATLMFFYFVLSKILQWSDLGNVQGLPLAIVFMFFYFNAMRATFVWHSKYKIVDESLSLDTDI</sequence>
<keyword evidence="1" id="KW-0472">Membrane</keyword>
<dbReference type="HOGENOM" id="CLU_1766757_0_0_6"/>
<evidence type="ECO:0000313" key="3">
    <source>
        <dbReference type="Proteomes" id="UP000000770"/>
    </source>
</evidence>
<gene>
    <name evidence="2" type="ordered locus">Sbal195_3696</name>
</gene>